<dbReference type="STRING" id="765420.OSCT_1837"/>
<keyword evidence="2" id="KW-1185">Reference proteome</keyword>
<evidence type="ECO:0000313" key="2">
    <source>
        <dbReference type="Proteomes" id="UP000054010"/>
    </source>
</evidence>
<gene>
    <name evidence="1" type="ORF">OSCT_1837</name>
</gene>
<dbReference type="AlphaFoldDB" id="E1IET6"/>
<dbReference type="EMBL" id="ADVR01000074">
    <property type="protein sequence ID" value="EFO80301.1"/>
    <property type="molecule type" value="Genomic_DNA"/>
</dbReference>
<name>E1IET6_9CHLR</name>
<reference evidence="1 2" key="1">
    <citation type="journal article" date="2011" name="J. Bacteriol.">
        <title>Draft genome sequence of the anoxygenic filamentous phototrophic bacterium Oscillochloris trichoides subsp. DG-6.</title>
        <authorList>
            <person name="Kuznetsov B.B."/>
            <person name="Ivanovsky R.N."/>
            <person name="Keppen O.I."/>
            <person name="Sukhacheva M.V."/>
            <person name="Bumazhkin B.K."/>
            <person name="Patutina E.O."/>
            <person name="Beletsky A.V."/>
            <person name="Mardanov A.V."/>
            <person name="Baslerov R.V."/>
            <person name="Panteleeva A.N."/>
            <person name="Kolganova T.V."/>
            <person name="Ravin N.V."/>
            <person name="Skryabin K.G."/>
        </authorList>
    </citation>
    <scope>NUCLEOTIDE SEQUENCE [LARGE SCALE GENOMIC DNA]</scope>
    <source>
        <strain evidence="1 2">DG-6</strain>
    </source>
</reference>
<protein>
    <submittedName>
        <fullName evidence="1">Uncharacterized protein</fullName>
    </submittedName>
</protein>
<evidence type="ECO:0000313" key="1">
    <source>
        <dbReference type="EMBL" id="EFO80301.1"/>
    </source>
</evidence>
<accession>E1IET6</accession>
<organism evidence="1 2">
    <name type="scientific">Oscillochloris trichoides DG-6</name>
    <dbReference type="NCBI Taxonomy" id="765420"/>
    <lineage>
        <taxon>Bacteria</taxon>
        <taxon>Bacillati</taxon>
        <taxon>Chloroflexota</taxon>
        <taxon>Chloroflexia</taxon>
        <taxon>Chloroflexales</taxon>
        <taxon>Chloroflexineae</taxon>
        <taxon>Oscillochloridaceae</taxon>
        <taxon>Oscillochloris</taxon>
    </lineage>
</organism>
<dbReference type="HOGENOM" id="CLU_138548_0_0_0"/>
<dbReference type="Proteomes" id="UP000054010">
    <property type="component" value="Unassembled WGS sequence"/>
</dbReference>
<sequence length="97" mass="11678">MEQYGERLICVRYRYDERSKQRHKTIELIIESTAWEPPMNPESIVSLHIGTHEREIQNSVRNAGGIWKYKQQVWQLRYDHVLELGLTDRIIDHECNE</sequence>
<comment type="caution">
    <text evidence="1">The sequence shown here is derived from an EMBL/GenBank/DDBJ whole genome shotgun (WGS) entry which is preliminary data.</text>
</comment>
<proteinExistence type="predicted"/>